<dbReference type="OrthoDB" id="2888691at2"/>
<comment type="caution">
    <text evidence="1">The sequence shown here is derived from an EMBL/GenBank/DDBJ whole genome shotgun (WGS) entry which is preliminary data.</text>
</comment>
<dbReference type="Proteomes" id="UP000281813">
    <property type="component" value="Unassembled WGS sequence"/>
</dbReference>
<dbReference type="AlphaFoldDB" id="A0A494YUP1"/>
<keyword evidence="2" id="KW-1185">Reference proteome</keyword>
<sequence length="152" mass="17819">MKKILMVFILITLSNVPLNYVKAIDSDLANGIEFQKNVKEEIQLYESFMFDLYQDEIFNAIMDYYKSEKVIGYELPNWEQNDIVSITTGHEKDMSYIVKITLIPTNNKNDYLGVDTLYFAVEPDRFKNDADLSKEYPPVKLIKYDHKKQLGK</sequence>
<dbReference type="InterPro" id="IPR024984">
    <property type="entry name" value="DUF3888"/>
</dbReference>
<proteinExistence type="predicted"/>
<organism evidence="1 2">
    <name type="scientific">Oceanobacillus bengalensis</name>
    <dbReference type="NCBI Taxonomy" id="1435466"/>
    <lineage>
        <taxon>Bacteria</taxon>
        <taxon>Bacillati</taxon>
        <taxon>Bacillota</taxon>
        <taxon>Bacilli</taxon>
        <taxon>Bacillales</taxon>
        <taxon>Bacillaceae</taxon>
        <taxon>Oceanobacillus</taxon>
    </lineage>
</organism>
<dbReference type="Pfam" id="PF13027">
    <property type="entry name" value="DUF3888"/>
    <property type="match status" value="1"/>
</dbReference>
<reference evidence="1 2" key="1">
    <citation type="journal article" date="2015" name="Antonie Van Leeuwenhoek">
        <title>Oceanobacillus bengalensis sp. nov., a bacterium isolated from seawater of the Bay of Bengal.</title>
        <authorList>
            <person name="Yongchang O."/>
            <person name="Xiang W."/>
            <person name="Wang G."/>
        </authorList>
    </citation>
    <scope>NUCLEOTIDE SEQUENCE [LARGE SCALE GENOMIC DNA]</scope>
    <source>
        <strain evidence="1 2">MCCC 1K00260</strain>
    </source>
</reference>
<protein>
    <submittedName>
        <fullName evidence="1">DUF3888 domain-containing protein</fullName>
    </submittedName>
</protein>
<dbReference type="EMBL" id="RBZO01000026">
    <property type="protein sequence ID" value="RKQ13827.1"/>
    <property type="molecule type" value="Genomic_DNA"/>
</dbReference>
<accession>A0A494YUP1</accession>
<evidence type="ECO:0000313" key="1">
    <source>
        <dbReference type="EMBL" id="RKQ13827.1"/>
    </source>
</evidence>
<name>A0A494YUP1_9BACI</name>
<evidence type="ECO:0000313" key="2">
    <source>
        <dbReference type="Proteomes" id="UP000281813"/>
    </source>
</evidence>
<gene>
    <name evidence="1" type="ORF">D8M05_15080</name>
</gene>
<dbReference type="RefSeq" id="WP_121133244.1">
    <property type="nucleotide sequence ID" value="NZ_JBHUFK010000017.1"/>
</dbReference>